<keyword evidence="1" id="KW-0472">Membrane</keyword>
<proteinExistence type="predicted"/>
<keyword evidence="1" id="KW-0812">Transmembrane</keyword>
<reference evidence="2 3" key="1">
    <citation type="journal article" date="2023" name="Environ Microbiome">
        <title>A coral-associated actinobacterium mitigates coral bleaching under heat stress.</title>
        <authorList>
            <person name="Li J."/>
            <person name="Zou Y."/>
            <person name="Li Q."/>
            <person name="Zhang J."/>
            <person name="Bourne D.G."/>
            <person name="Lyu Y."/>
            <person name="Liu C."/>
            <person name="Zhang S."/>
        </authorList>
    </citation>
    <scope>NUCLEOTIDE SEQUENCE [LARGE SCALE GENOMIC DNA]</scope>
    <source>
        <strain evidence="2 3">SCSIO 13291</strain>
    </source>
</reference>
<keyword evidence="1" id="KW-1133">Transmembrane helix</keyword>
<dbReference type="EMBL" id="CP115965">
    <property type="protein sequence ID" value="WZW97312.1"/>
    <property type="molecule type" value="Genomic_DNA"/>
</dbReference>
<organism evidence="2 3">
    <name type="scientific">Propioniciclava soli</name>
    <dbReference type="NCBI Taxonomy" id="2775081"/>
    <lineage>
        <taxon>Bacteria</taxon>
        <taxon>Bacillati</taxon>
        <taxon>Actinomycetota</taxon>
        <taxon>Actinomycetes</taxon>
        <taxon>Propionibacteriales</taxon>
        <taxon>Propionibacteriaceae</taxon>
        <taxon>Propioniciclava</taxon>
    </lineage>
</organism>
<evidence type="ECO:0000313" key="2">
    <source>
        <dbReference type="EMBL" id="WZW97312.1"/>
    </source>
</evidence>
<name>A0ABZ3C382_9ACTN</name>
<protein>
    <submittedName>
        <fullName evidence="2">Uncharacterized protein</fullName>
    </submittedName>
</protein>
<dbReference type="Proteomes" id="UP001434337">
    <property type="component" value="Chromosome"/>
</dbReference>
<evidence type="ECO:0000313" key="3">
    <source>
        <dbReference type="Proteomes" id="UP001434337"/>
    </source>
</evidence>
<dbReference type="RefSeq" id="WP_232547610.1">
    <property type="nucleotide sequence ID" value="NZ_CP115965.1"/>
</dbReference>
<evidence type="ECO:0000256" key="1">
    <source>
        <dbReference type="SAM" id="Phobius"/>
    </source>
</evidence>
<gene>
    <name evidence="2" type="ORF">PCC79_10330</name>
</gene>
<keyword evidence="3" id="KW-1185">Reference proteome</keyword>
<accession>A0ABZ3C382</accession>
<sequence length="45" mass="4717">MTLLETAAHAADHTEPIIIALVAFGILLTLMAITVGYGSGRPHTQ</sequence>
<feature type="transmembrane region" description="Helical" evidence="1">
    <location>
        <begin position="17"/>
        <end position="38"/>
    </location>
</feature>